<dbReference type="EMBL" id="VKLS01000022">
    <property type="protein sequence ID" value="TSB43513.1"/>
    <property type="molecule type" value="Genomic_DNA"/>
</dbReference>
<comment type="caution">
    <text evidence="3">The sequence shown here is derived from an EMBL/GenBank/DDBJ whole genome shotgun (WGS) entry which is preliminary data.</text>
</comment>
<comment type="similarity">
    <text evidence="1">Belongs to the YciI family.</text>
</comment>
<protein>
    <recommendedName>
        <fullName evidence="2">YCII-related domain-containing protein</fullName>
    </recommendedName>
</protein>
<dbReference type="Proteomes" id="UP000320888">
    <property type="component" value="Unassembled WGS sequence"/>
</dbReference>
<proteinExistence type="inferred from homology"/>
<evidence type="ECO:0000256" key="1">
    <source>
        <dbReference type="ARBA" id="ARBA00007689"/>
    </source>
</evidence>
<gene>
    <name evidence="3" type="ORF">FNZ23_04045</name>
</gene>
<evidence type="ECO:0000313" key="4">
    <source>
        <dbReference type="Proteomes" id="UP000320888"/>
    </source>
</evidence>
<evidence type="ECO:0000259" key="2">
    <source>
        <dbReference type="Pfam" id="PF03795"/>
    </source>
</evidence>
<dbReference type="Gene3D" id="3.30.70.1060">
    <property type="entry name" value="Dimeric alpha+beta barrel"/>
    <property type="match status" value="1"/>
</dbReference>
<dbReference type="SUPFAM" id="SSF54909">
    <property type="entry name" value="Dimeric alpha+beta barrel"/>
    <property type="match status" value="1"/>
</dbReference>
<reference evidence="3 4" key="1">
    <citation type="submission" date="2019-07" db="EMBL/GenBank/DDBJ databases">
        <title>Draft genome for Streptomyces benahoarensis MZ03-48.</title>
        <authorList>
            <person name="Gonzalez-Pimentel J.L."/>
        </authorList>
    </citation>
    <scope>NUCLEOTIDE SEQUENCE [LARGE SCALE GENOMIC DNA]</scope>
    <source>
        <strain evidence="3 4">MZ03-48</strain>
    </source>
</reference>
<dbReference type="RefSeq" id="WP_143940799.1">
    <property type="nucleotide sequence ID" value="NZ_VKLS01000022.1"/>
</dbReference>
<dbReference type="PANTHER" id="PTHR35174">
    <property type="entry name" value="BLL7171 PROTEIN-RELATED"/>
    <property type="match status" value="1"/>
</dbReference>
<dbReference type="PANTHER" id="PTHR35174:SF3">
    <property type="entry name" value="BLL7171 PROTEIN"/>
    <property type="match status" value="1"/>
</dbReference>
<dbReference type="InterPro" id="IPR005545">
    <property type="entry name" value="YCII"/>
</dbReference>
<accession>A0A553ZQ10</accession>
<organism evidence="3 4">
    <name type="scientific">Streptomyces benahoarensis</name>
    <dbReference type="NCBI Taxonomy" id="2595054"/>
    <lineage>
        <taxon>Bacteria</taxon>
        <taxon>Bacillati</taxon>
        <taxon>Actinomycetota</taxon>
        <taxon>Actinomycetes</taxon>
        <taxon>Kitasatosporales</taxon>
        <taxon>Streptomycetaceae</taxon>
        <taxon>Streptomyces</taxon>
    </lineage>
</organism>
<dbReference type="OrthoDB" id="3538523at2"/>
<name>A0A553ZQ10_9ACTN</name>
<dbReference type="InterPro" id="IPR011008">
    <property type="entry name" value="Dimeric_a/b-barrel"/>
</dbReference>
<dbReference type="Pfam" id="PF03795">
    <property type="entry name" value="YCII"/>
    <property type="match status" value="1"/>
</dbReference>
<feature type="domain" description="YCII-related" evidence="2">
    <location>
        <begin position="1"/>
        <end position="113"/>
    </location>
</feature>
<evidence type="ECO:0000313" key="3">
    <source>
        <dbReference type="EMBL" id="TSB43513.1"/>
    </source>
</evidence>
<dbReference type="AlphaFoldDB" id="A0A553ZQ10"/>
<keyword evidence="4" id="KW-1185">Reference proteome</keyword>
<sequence length="115" mass="12288">MKYALVIFETHASRARIQADRDAYRNAYETWIGELAAAGKLAGGDALDTEHQGPVTVRKTADGSAAVTEGPVHSGEETLGGWFVLEVADHAEAIELARGFPTPEALEIRPVLESA</sequence>